<dbReference type="Proteomes" id="UP000469440">
    <property type="component" value="Unassembled WGS sequence"/>
</dbReference>
<dbReference type="AlphaFoldDB" id="A0A6N8HY10"/>
<feature type="domain" description="ABC3 transporter permease C-terminal" evidence="7">
    <location>
        <begin position="62"/>
        <end position="181"/>
    </location>
</feature>
<keyword evidence="4 6" id="KW-1133">Transmembrane helix</keyword>
<gene>
    <name evidence="8" type="ORF">CAFE_09010</name>
</gene>
<name>A0A6N8HY10_9FIRM</name>
<evidence type="ECO:0000256" key="3">
    <source>
        <dbReference type="ARBA" id="ARBA00022692"/>
    </source>
</evidence>
<feature type="transmembrane region" description="Helical" evidence="6">
    <location>
        <begin position="673"/>
        <end position="694"/>
    </location>
</feature>
<dbReference type="Pfam" id="PF02687">
    <property type="entry name" value="FtsX"/>
    <property type="match status" value="2"/>
</dbReference>
<accession>A0A6N8HY10</accession>
<feature type="transmembrane region" description="Helical" evidence="6">
    <location>
        <begin position="201"/>
        <end position="225"/>
    </location>
</feature>
<comment type="subcellular location">
    <subcellularLocation>
        <location evidence="1">Cell membrane</location>
        <topology evidence="1">Multi-pass membrane protein</topology>
    </subcellularLocation>
</comment>
<dbReference type="InterPro" id="IPR003838">
    <property type="entry name" value="ABC3_permease_C"/>
</dbReference>
<evidence type="ECO:0000313" key="9">
    <source>
        <dbReference type="Proteomes" id="UP000469440"/>
    </source>
</evidence>
<dbReference type="InterPro" id="IPR052536">
    <property type="entry name" value="ABC-4_Integral_Memb_Prot"/>
</dbReference>
<feature type="transmembrane region" description="Helical" evidence="6">
    <location>
        <begin position="102"/>
        <end position="135"/>
    </location>
</feature>
<evidence type="ECO:0000256" key="5">
    <source>
        <dbReference type="ARBA" id="ARBA00023136"/>
    </source>
</evidence>
<feature type="transmembrane region" description="Helical" evidence="6">
    <location>
        <begin position="61"/>
        <end position="81"/>
    </location>
</feature>
<dbReference type="GO" id="GO:0005886">
    <property type="term" value="C:plasma membrane"/>
    <property type="evidence" value="ECO:0007669"/>
    <property type="project" value="UniProtKB-SubCell"/>
</dbReference>
<dbReference type="EMBL" id="VWXL01000021">
    <property type="protein sequence ID" value="MVB10223.1"/>
    <property type="molecule type" value="Genomic_DNA"/>
</dbReference>
<dbReference type="PANTHER" id="PTHR46795">
    <property type="entry name" value="ABC TRANSPORTER PERMEASE-RELATED-RELATED"/>
    <property type="match status" value="1"/>
</dbReference>
<feature type="transmembrane region" description="Helical" evidence="6">
    <location>
        <begin position="714"/>
        <end position="736"/>
    </location>
</feature>
<feature type="transmembrane region" description="Helical" evidence="6">
    <location>
        <begin position="614"/>
        <end position="637"/>
    </location>
</feature>
<dbReference type="RefSeq" id="WP_156989933.1">
    <property type="nucleotide sequence ID" value="NZ_VWXL01000021.1"/>
</dbReference>
<keyword evidence="3 6" id="KW-0812">Transmembrane</keyword>
<protein>
    <submittedName>
        <fullName evidence="8">FtsX-like permease family protein</fullName>
    </submittedName>
</protein>
<keyword evidence="2" id="KW-1003">Cell membrane</keyword>
<evidence type="ECO:0000256" key="4">
    <source>
        <dbReference type="ARBA" id="ARBA00022989"/>
    </source>
</evidence>
<evidence type="ECO:0000256" key="1">
    <source>
        <dbReference type="ARBA" id="ARBA00004651"/>
    </source>
</evidence>
<feature type="transmembrane region" description="Helical" evidence="6">
    <location>
        <begin position="269"/>
        <end position="288"/>
    </location>
</feature>
<keyword evidence="9" id="KW-1185">Reference proteome</keyword>
<evidence type="ECO:0000256" key="2">
    <source>
        <dbReference type="ARBA" id="ARBA00022475"/>
    </source>
</evidence>
<dbReference type="OrthoDB" id="9781780at2"/>
<feature type="transmembrane region" description="Helical" evidence="6">
    <location>
        <begin position="365"/>
        <end position="382"/>
    </location>
</feature>
<proteinExistence type="predicted"/>
<feature type="transmembrane region" description="Helical" evidence="6">
    <location>
        <begin position="155"/>
        <end position="177"/>
    </location>
</feature>
<comment type="caution">
    <text evidence="8">The sequence shown here is derived from an EMBL/GenBank/DDBJ whole genome shotgun (WGS) entry which is preliminary data.</text>
</comment>
<evidence type="ECO:0000256" key="6">
    <source>
        <dbReference type="SAM" id="Phobius"/>
    </source>
</evidence>
<evidence type="ECO:0000259" key="7">
    <source>
        <dbReference type="Pfam" id="PF02687"/>
    </source>
</evidence>
<feature type="transmembrane region" description="Helical" evidence="6">
    <location>
        <begin position="237"/>
        <end position="257"/>
    </location>
</feature>
<organism evidence="8 9">
    <name type="scientific">Caproicibacter fermentans</name>
    <dbReference type="NCBI Taxonomy" id="2576756"/>
    <lineage>
        <taxon>Bacteria</taxon>
        <taxon>Bacillati</taxon>
        <taxon>Bacillota</taxon>
        <taxon>Clostridia</taxon>
        <taxon>Eubacteriales</taxon>
        <taxon>Acutalibacteraceae</taxon>
        <taxon>Caproicibacter</taxon>
    </lineage>
</organism>
<keyword evidence="5 6" id="KW-0472">Membrane</keyword>
<reference evidence="8 9" key="1">
    <citation type="submission" date="2019-09" db="EMBL/GenBank/DDBJ databases">
        <title>Genome sequence of Clostridium sp. EA1.</title>
        <authorList>
            <person name="Poehlein A."/>
            <person name="Bengelsdorf F.R."/>
            <person name="Daniel R."/>
        </authorList>
    </citation>
    <scope>NUCLEOTIDE SEQUENCE [LARGE SCALE GENOMIC DNA]</scope>
    <source>
        <strain evidence="8 9">EA1</strain>
    </source>
</reference>
<feature type="transmembrane region" description="Helical" evidence="6">
    <location>
        <begin position="17"/>
        <end position="41"/>
    </location>
</feature>
<feature type="transmembrane region" description="Helical" evidence="6">
    <location>
        <begin position="308"/>
        <end position="334"/>
    </location>
</feature>
<feature type="domain" description="ABC3 transporter permease C-terminal" evidence="7">
    <location>
        <begin position="625"/>
        <end position="737"/>
    </location>
</feature>
<evidence type="ECO:0000313" key="8">
    <source>
        <dbReference type="EMBL" id="MVB10223.1"/>
    </source>
</evidence>
<sequence length="744" mass="83815">MYVKLALRNVKRSAKDYLIYILTLILSVGLFYGFLSITSPFYNTRLPIQMNLEYFSEKMKIIIPVIALLLVFLISYVNRYMIKRRKKEFALQTIIGMEQRTVATLFFIEMLLMGLVAVCLGVVLGVLLSQIISAIIMSSFGEVFKLHFSIYPDTIAWTLLFFIMLFLIIGIGNVRIIRKQKIIDMLHDSHKTESASTLKDMLVSPLAVSCAVDIGILLLCSHKIIPFWNQLNEQARWMTGASMISAAIFLFCAFVFLFVTGKMKKDGSFVAILLSAISLITGILQLQLQGLIDEMLRSGLISGAFYTFVPSVLALGMILFSLIAFFSCLSWLLVLMKRKSKHFNYQNLFLLGQIISKLKTNSKTMAVLSCAFLFSLVLLGWLPTYTAQVDGYLKARSLYDMQIFSAYTQVDNINQLPQAAIDSSYINQYLLDGGYETSGSAAVETYFLNDSDFDIRIQKDMPVLGIALSDYNALLKLSRHEEIALSENGFAIAWDHKALPEEIKAFNQQHTQIQAGETMLTKVQGADYQINVGMGIFTSRMKAVYILPDSICKSLTLATIYYAANTTEPLSYDFAVKMDEEISPWLNNSGMVPQNSGYVRLRTLQLNEGISNSLMLRLGGAYTGLVLIVISLTILALQQLTDASEHQKRFKVIEKIGVDKVQIRKLIRQQMSVWFGVPIVVALCGAGAIFIYLLKVNYGDYMPYITVNHVLMNVFSIYGVFLFIFVCYLAVTYTLFKRNIAENE</sequence>
<dbReference type="PANTHER" id="PTHR46795:SF3">
    <property type="entry name" value="ABC TRANSPORTER PERMEASE"/>
    <property type="match status" value="1"/>
</dbReference>